<sequence>MLAGMSSTELGDWHLFYQSHLFQDAQLDAHFSGLLYSINSLFFRDPELTPAHFSLLSPSGERIADEEPNDNALMTAAEGITGGVRYGPAD</sequence>
<accession>A0AB38FSW0</accession>
<feature type="domain" description="Minor tail T" evidence="1">
    <location>
        <begin position="6"/>
        <end position="84"/>
    </location>
</feature>
<proteinExistence type="inferred from homology"/>
<dbReference type="HAMAP" id="MF_04134">
    <property type="entry name" value="GT_LAMBD"/>
    <property type="match status" value="1"/>
</dbReference>
<protein>
    <submittedName>
        <fullName evidence="2">Phage tail assembly protein T</fullName>
    </submittedName>
</protein>
<evidence type="ECO:0000313" key="3">
    <source>
        <dbReference type="Proteomes" id="UP000251313"/>
    </source>
</evidence>
<evidence type="ECO:0000259" key="1">
    <source>
        <dbReference type="Pfam" id="PF06223"/>
    </source>
</evidence>
<dbReference type="Pfam" id="PF06223">
    <property type="entry name" value="Phage_tail_T"/>
    <property type="match status" value="1"/>
</dbReference>
<organism evidence="2 3">
    <name type="scientific">Yokenella regensburgei</name>
    <dbReference type="NCBI Taxonomy" id="158877"/>
    <lineage>
        <taxon>Bacteria</taxon>
        <taxon>Pseudomonadati</taxon>
        <taxon>Pseudomonadota</taxon>
        <taxon>Gammaproteobacteria</taxon>
        <taxon>Enterobacterales</taxon>
        <taxon>Enterobacteriaceae</taxon>
        <taxon>Yokenella</taxon>
    </lineage>
</organism>
<dbReference type="InterPro" id="IPR009350">
    <property type="entry name" value="Phage_tail_T"/>
</dbReference>
<dbReference type="EMBL" id="UAVL01000002">
    <property type="protein sequence ID" value="SQA62314.1"/>
    <property type="molecule type" value="Genomic_DNA"/>
</dbReference>
<evidence type="ECO:0000313" key="2">
    <source>
        <dbReference type="EMBL" id="SQA62314.1"/>
    </source>
</evidence>
<dbReference type="Proteomes" id="UP000251313">
    <property type="component" value="Unassembled WGS sequence"/>
</dbReference>
<dbReference type="InterPro" id="IPR043704">
    <property type="entry name" value="Tail_assembly_GT"/>
</dbReference>
<comment type="caution">
    <text evidence="2">The sequence shown here is derived from an EMBL/GenBank/DDBJ whole genome shotgun (WGS) entry which is preliminary data.</text>
</comment>
<reference evidence="2 3" key="1">
    <citation type="submission" date="2018-06" db="EMBL/GenBank/DDBJ databases">
        <authorList>
            <consortium name="Pathogen Informatics"/>
            <person name="Doyle S."/>
        </authorList>
    </citation>
    <scope>NUCLEOTIDE SEQUENCE [LARGE SCALE GENOMIC DNA]</scope>
    <source>
        <strain evidence="2 3">NCTC11967</strain>
    </source>
</reference>
<dbReference type="NCBIfam" id="TIGR01715">
    <property type="entry name" value="phage_lam_T"/>
    <property type="match status" value="1"/>
</dbReference>
<name>A0AB38FSW0_9ENTR</name>
<dbReference type="AlphaFoldDB" id="A0AB38FSW0"/>
<gene>
    <name evidence="2" type="ORF">NCTC11967_01293</name>
</gene>